<accession>V6DMP6</accession>
<feature type="non-terminal residue" evidence="1">
    <location>
        <position position="15"/>
    </location>
</feature>
<comment type="caution">
    <text evidence="1">The sequence shown here is derived from an EMBL/GenBank/DDBJ whole genome shotgun (WGS) entry which is preliminary data.</text>
</comment>
<name>V6DMP6_9LACO</name>
<gene>
    <name evidence="1" type="ORF">LSCP400_17711</name>
</gene>
<reference evidence="1" key="1">
    <citation type="submission" date="2013-10" db="EMBL/GenBank/DDBJ databases">
        <authorList>
            <person name="Crossman L."/>
        </authorList>
    </citation>
    <scope>NUCLEOTIDE SEQUENCE</scope>
</reference>
<evidence type="ECO:0000313" key="1">
    <source>
        <dbReference type="EMBL" id="CDK35951.1"/>
    </source>
</evidence>
<sequence>MTRKPVTIDFKIIFY</sequence>
<proteinExistence type="predicted"/>
<reference evidence="1" key="2">
    <citation type="journal article" date="2014" name="Genome Announc.">
        <title>Draft Genome Sequence of a Novel Lactobacillus salivarius Strain Isolated from Piglet.</title>
        <authorList>
            <person name="Mackenzie D.A."/>
            <person name="McLay K."/>
            <person name="Roos S."/>
            <person name="Walter J."/>
            <person name="Swarbreck D."/>
            <person name="Drou N."/>
            <person name="Crossman L.C."/>
            <person name="Juge N."/>
        </authorList>
    </citation>
    <scope>NUCLEOTIDE SEQUENCE [LARGE SCALE GENOMIC DNA]</scope>
    <source>
        <strain>cp400</strain>
    </source>
</reference>
<dbReference type="EMBL" id="CBVR010000034">
    <property type="protein sequence ID" value="CDK35951.1"/>
    <property type="molecule type" value="Genomic_DNA"/>
</dbReference>
<organism evidence="1">
    <name type="scientific">Ligilactobacillus salivarius cp400</name>
    <dbReference type="NCBI Taxonomy" id="1273133"/>
    <lineage>
        <taxon>Bacteria</taxon>
        <taxon>Bacillati</taxon>
        <taxon>Bacillota</taxon>
        <taxon>Bacilli</taxon>
        <taxon>Lactobacillales</taxon>
        <taxon>Lactobacillaceae</taxon>
        <taxon>Ligilactobacillus</taxon>
    </lineage>
</organism>
<protein>
    <submittedName>
        <fullName evidence="1">Putative transposase</fullName>
    </submittedName>
</protein>